<evidence type="ECO:0000313" key="2">
    <source>
        <dbReference type="Proteomes" id="UP000289703"/>
    </source>
</evidence>
<gene>
    <name evidence="1" type="ORF">EO244_03520</name>
</gene>
<dbReference type="EMBL" id="SAXA01000002">
    <property type="protein sequence ID" value="RXQ96711.1"/>
    <property type="molecule type" value="Genomic_DNA"/>
</dbReference>
<comment type="caution">
    <text evidence="1">The sequence shown here is derived from an EMBL/GenBank/DDBJ whole genome shotgun (WGS) entry which is preliminary data.</text>
</comment>
<proteinExistence type="predicted"/>
<dbReference type="Proteomes" id="UP000289703">
    <property type="component" value="Unassembled WGS sequence"/>
</dbReference>
<protein>
    <recommendedName>
        <fullName evidence="3">DUF4412 domain-containing protein</fullName>
    </recommendedName>
</protein>
<keyword evidence="2" id="KW-1185">Reference proteome</keyword>
<name>A0A4Q1JR02_9BACT</name>
<evidence type="ECO:0000313" key="1">
    <source>
        <dbReference type="EMBL" id="RXQ96711.1"/>
    </source>
</evidence>
<organism evidence="1 2">
    <name type="scientific">Ancylomarina salipaludis</name>
    <dbReference type="NCBI Taxonomy" id="2501299"/>
    <lineage>
        <taxon>Bacteria</taxon>
        <taxon>Pseudomonadati</taxon>
        <taxon>Bacteroidota</taxon>
        <taxon>Bacteroidia</taxon>
        <taxon>Marinilabiliales</taxon>
        <taxon>Marinifilaceae</taxon>
        <taxon>Ancylomarina</taxon>
    </lineage>
</organism>
<reference evidence="1 2" key="1">
    <citation type="submission" date="2019-01" db="EMBL/GenBank/DDBJ databases">
        <title>Ancylomarina salipaludis sp. nov., isolated from a salt marsh.</title>
        <authorList>
            <person name="Yoon J.-H."/>
        </authorList>
    </citation>
    <scope>NUCLEOTIDE SEQUENCE [LARGE SCALE GENOMIC DNA]</scope>
    <source>
        <strain evidence="1 2">SHSM-M15</strain>
    </source>
</reference>
<sequence length="221" mass="26159">MKIVTEDRTYLYNSETKTICFINQKENTYWSGEVKDFNEAVIKVKMQNDHDFIINDVSFLRNLNSIDRKHFEEMINRRTGKNPLIPDYSIFNNFNIRNTPDFTSVGDYVVRKYEVTNSGKVMEEIWIAENILLHMGWDMNDFKDFLEAFFLHSGIAPYFNMDSYMKVRKNGLPMRVIIFHDKEKWVITMDHASKTKLSENSFSIPKNLKLKPINELLGINF</sequence>
<dbReference type="AlphaFoldDB" id="A0A4Q1JR02"/>
<dbReference type="RefSeq" id="WP_129252981.1">
    <property type="nucleotide sequence ID" value="NZ_SAXA01000002.1"/>
</dbReference>
<dbReference type="OrthoDB" id="1114846at2"/>
<evidence type="ECO:0008006" key="3">
    <source>
        <dbReference type="Google" id="ProtNLM"/>
    </source>
</evidence>
<accession>A0A4Q1JR02</accession>